<evidence type="ECO:0000256" key="5">
    <source>
        <dbReference type="ARBA" id="ARBA00022519"/>
    </source>
</evidence>
<keyword evidence="9 11" id="KW-0472">Membrane</keyword>
<dbReference type="InterPro" id="IPR051045">
    <property type="entry name" value="TonB-dependent_transducer"/>
</dbReference>
<evidence type="ECO:0000313" key="13">
    <source>
        <dbReference type="EMBL" id="MBK3517402.1"/>
    </source>
</evidence>
<keyword evidence="8 11" id="KW-1133">Transmembrane helix</keyword>
<feature type="domain" description="TonB C-terminal" evidence="12">
    <location>
        <begin position="136"/>
        <end position="226"/>
    </location>
</feature>
<dbReference type="Proteomes" id="UP000605676">
    <property type="component" value="Unassembled WGS sequence"/>
</dbReference>
<reference evidence="13 14" key="1">
    <citation type="submission" date="2021-01" db="EMBL/GenBank/DDBJ databases">
        <title>Carboxyliciviraga sp.nov., isolated from coastal sediments.</title>
        <authorList>
            <person name="Lu D."/>
            <person name="Zhang T."/>
        </authorList>
    </citation>
    <scope>NUCLEOTIDE SEQUENCE [LARGE SCALE GENOMIC DNA]</scope>
    <source>
        <strain evidence="13 14">N1Y132</strain>
    </source>
</reference>
<gene>
    <name evidence="13" type="ORF">JIV24_08655</name>
</gene>
<dbReference type="InterPro" id="IPR037682">
    <property type="entry name" value="TonB_C"/>
</dbReference>
<evidence type="ECO:0000256" key="3">
    <source>
        <dbReference type="ARBA" id="ARBA00022448"/>
    </source>
</evidence>
<feature type="region of interest" description="Disordered" evidence="10">
    <location>
        <begin position="56"/>
        <end position="75"/>
    </location>
</feature>
<dbReference type="PANTHER" id="PTHR33446:SF2">
    <property type="entry name" value="PROTEIN TONB"/>
    <property type="match status" value="1"/>
</dbReference>
<evidence type="ECO:0000256" key="9">
    <source>
        <dbReference type="ARBA" id="ARBA00023136"/>
    </source>
</evidence>
<dbReference type="InterPro" id="IPR003538">
    <property type="entry name" value="TonB"/>
</dbReference>
<dbReference type="SUPFAM" id="SSF74653">
    <property type="entry name" value="TolA/TonB C-terminal domain"/>
    <property type="match status" value="1"/>
</dbReference>
<dbReference type="RefSeq" id="WP_200464631.1">
    <property type="nucleotide sequence ID" value="NZ_JAENRR010000015.1"/>
</dbReference>
<evidence type="ECO:0000256" key="2">
    <source>
        <dbReference type="ARBA" id="ARBA00006555"/>
    </source>
</evidence>
<protein>
    <submittedName>
        <fullName evidence="13">Energy transducer TonB</fullName>
    </submittedName>
</protein>
<evidence type="ECO:0000256" key="8">
    <source>
        <dbReference type="ARBA" id="ARBA00022989"/>
    </source>
</evidence>
<evidence type="ECO:0000256" key="7">
    <source>
        <dbReference type="ARBA" id="ARBA00022927"/>
    </source>
</evidence>
<organism evidence="13 14">
    <name type="scientific">Carboxylicivirga marina</name>
    <dbReference type="NCBI Taxonomy" id="2800988"/>
    <lineage>
        <taxon>Bacteria</taxon>
        <taxon>Pseudomonadati</taxon>
        <taxon>Bacteroidota</taxon>
        <taxon>Bacteroidia</taxon>
        <taxon>Marinilabiliales</taxon>
        <taxon>Marinilabiliaceae</taxon>
        <taxon>Carboxylicivirga</taxon>
    </lineage>
</organism>
<dbReference type="EMBL" id="JAENRR010000015">
    <property type="protein sequence ID" value="MBK3517402.1"/>
    <property type="molecule type" value="Genomic_DNA"/>
</dbReference>
<keyword evidence="6 11" id="KW-0812">Transmembrane</keyword>
<evidence type="ECO:0000256" key="6">
    <source>
        <dbReference type="ARBA" id="ARBA00022692"/>
    </source>
</evidence>
<evidence type="ECO:0000256" key="11">
    <source>
        <dbReference type="SAM" id="Phobius"/>
    </source>
</evidence>
<dbReference type="PRINTS" id="PR01374">
    <property type="entry name" value="TONBPROTEIN"/>
</dbReference>
<comment type="similarity">
    <text evidence="2">Belongs to the TonB family.</text>
</comment>
<evidence type="ECO:0000313" key="14">
    <source>
        <dbReference type="Proteomes" id="UP000605676"/>
    </source>
</evidence>
<evidence type="ECO:0000256" key="4">
    <source>
        <dbReference type="ARBA" id="ARBA00022475"/>
    </source>
</evidence>
<keyword evidence="5" id="KW-0997">Cell inner membrane</keyword>
<feature type="transmembrane region" description="Helical" evidence="11">
    <location>
        <begin position="16"/>
        <end position="36"/>
    </location>
</feature>
<dbReference type="PROSITE" id="PS52015">
    <property type="entry name" value="TONB_CTD"/>
    <property type="match status" value="1"/>
</dbReference>
<evidence type="ECO:0000256" key="1">
    <source>
        <dbReference type="ARBA" id="ARBA00004383"/>
    </source>
</evidence>
<dbReference type="InterPro" id="IPR006260">
    <property type="entry name" value="TonB/TolA_C"/>
</dbReference>
<keyword evidence="4" id="KW-1003">Cell membrane</keyword>
<comment type="subcellular location">
    <subcellularLocation>
        <location evidence="1">Cell inner membrane</location>
        <topology evidence="1">Single-pass membrane protein</topology>
        <orientation evidence="1">Periplasmic side</orientation>
    </subcellularLocation>
</comment>
<keyword evidence="14" id="KW-1185">Reference proteome</keyword>
<keyword evidence="3" id="KW-0813">Transport</keyword>
<dbReference type="Pfam" id="PF03544">
    <property type="entry name" value="TonB_C"/>
    <property type="match status" value="1"/>
</dbReference>
<name>A0ABS1HIM7_9BACT</name>
<sequence length="226" mass="25495">MEVKKSKKADLERKRALFFQIGLIVTLGVVLVAFEWSSTDVSSNSLTMVDEEVLEEEAPPITRQEEIQPPPPPPPPRAADILQIVDNDVELDEELEIEDTDMDQDLEIDLSEFEMQEEETEDQIFMIVEDMPEFPGGTGALLKYIAKNVKYPVICQENGVQGMVSVSFVIDEKGDVTNVKAFRGVDPNLEREAIRVVKSMPKWEPGKQRGKAVKVSYSVPVRFKLQ</sequence>
<dbReference type="NCBIfam" id="TIGR01352">
    <property type="entry name" value="tonB_Cterm"/>
    <property type="match status" value="1"/>
</dbReference>
<evidence type="ECO:0000259" key="12">
    <source>
        <dbReference type="PROSITE" id="PS52015"/>
    </source>
</evidence>
<accession>A0ABS1HIM7</accession>
<proteinExistence type="inferred from homology"/>
<dbReference type="Gene3D" id="3.30.1150.10">
    <property type="match status" value="1"/>
</dbReference>
<evidence type="ECO:0000256" key="10">
    <source>
        <dbReference type="SAM" id="MobiDB-lite"/>
    </source>
</evidence>
<comment type="caution">
    <text evidence="13">The sequence shown here is derived from an EMBL/GenBank/DDBJ whole genome shotgun (WGS) entry which is preliminary data.</text>
</comment>
<dbReference type="PANTHER" id="PTHR33446">
    <property type="entry name" value="PROTEIN TONB-RELATED"/>
    <property type="match status" value="1"/>
</dbReference>
<keyword evidence="7" id="KW-0653">Protein transport</keyword>